<feature type="region of interest" description="Disordered" evidence="1">
    <location>
        <begin position="1"/>
        <end position="27"/>
    </location>
</feature>
<evidence type="ECO:0000313" key="3">
    <source>
        <dbReference type="WBParaSite" id="TMUE_2000008344.1"/>
    </source>
</evidence>
<dbReference type="AlphaFoldDB" id="A0A5S6QMF5"/>
<evidence type="ECO:0000313" key="2">
    <source>
        <dbReference type="Proteomes" id="UP000046395"/>
    </source>
</evidence>
<proteinExistence type="predicted"/>
<keyword evidence="2" id="KW-1185">Reference proteome</keyword>
<feature type="compositionally biased region" description="Polar residues" evidence="1">
    <location>
        <begin position="12"/>
        <end position="27"/>
    </location>
</feature>
<dbReference type="WBParaSite" id="TMUE_2000008344.1">
    <property type="protein sequence ID" value="TMUE_2000008344.1"/>
    <property type="gene ID" value="WBGene00300237"/>
</dbReference>
<dbReference type="Proteomes" id="UP000046395">
    <property type="component" value="Unassembled WGS sequence"/>
</dbReference>
<accession>A0A5S6QMF5</accession>
<evidence type="ECO:0000256" key="1">
    <source>
        <dbReference type="SAM" id="MobiDB-lite"/>
    </source>
</evidence>
<sequence>MHNFGSRWGDSAPQTSTRTLQGPDRTNNFAEAAHCRLRSELGVDHPTIWRLIDGLRTVQAGRDQHFECFVRGDQPPRKNRKYLLADERNQWTVGRFDANSDLLSLRGVAHNFMLN</sequence>
<name>A0A5S6QMF5_TRIMR</name>
<reference evidence="3" key="1">
    <citation type="submission" date="2019-12" db="UniProtKB">
        <authorList>
            <consortium name="WormBaseParasite"/>
        </authorList>
    </citation>
    <scope>IDENTIFICATION</scope>
</reference>
<organism evidence="2 3">
    <name type="scientific">Trichuris muris</name>
    <name type="common">Mouse whipworm</name>
    <dbReference type="NCBI Taxonomy" id="70415"/>
    <lineage>
        <taxon>Eukaryota</taxon>
        <taxon>Metazoa</taxon>
        <taxon>Ecdysozoa</taxon>
        <taxon>Nematoda</taxon>
        <taxon>Enoplea</taxon>
        <taxon>Dorylaimia</taxon>
        <taxon>Trichinellida</taxon>
        <taxon>Trichuridae</taxon>
        <taxon>Trichuris</taxon>
    </lineage>
</organism>
<protein>
    <submittedName>
        <fullName evidence="3">DDE domain-containing protein</fullName>
    </submittedName>
</protein>